<feature type="transmembrane region" description="Helical" evidence="5">
    <location>
        <begin position="74"/>
        <end position="95"/>
    </location>
</feature>
<comment type="subcellular location">
    <subcellularLocation>
        <location evidence="1">Endomembrane system</location>
        <topology evidence="1">Multi-pass membrane protein</topology>
    </subcellularLocation>
</comment>
<dbReference type="Proteomes" id="UP000799441">
    <property type="component" value="Unassembled WGS sequence"/>
</dbReference>
<comment type="caution">
    <text evidence="7">The sequence shown here is derived from an EMBL/GenBank/DDBJ whole genome shotgun (WGS) entry which is preliminary data.</text>
</comment>
<feature type="domain" description="DUF202" evidence="6">
    <location>
        <begin position="24"/>
        <end position="100"/>
    </location>
</feature>
<feature type="non-terminal residue" evidence="7">
    <location>
        <position position="116"/>
    </location>
</feature>
<keyword evidence="4 5" id="KW-0472">Membrane</keyword>
<name>A0A9P4URX7_9PEZI</name>
<evidence type="ECO:0000313" key="8">
    <source>
        <dbReference type="Proteomes" id="UP000799441"/>
    </source>
</evidence>
<evidence type="ECO:0000256" key="5">
    <source>
        <dbReference type="SAM" id="Phobius"/>
    </source>
</evidence>
<dbReference type="EMBL" id="MU003777">
    <property type="protein sequence ID" value="KAF2723223.1"/>
    <property type="molecule type" value="Genomic_DNA"/>
</dbReference>
<dbReference type="InterPro" id="IPR052053">
    <property type="entry name" value="IM_YidH-like"/>
</dbReference>
<proteinExistence type="predicted"/>
<accession>A0A9P4URX7</accession>
<keyword evidence="8" id="KW-1185">Reference proteome</keyword>
<dbReference type="OrthoDB" id="199599at2759"/>
<evidence type="ECO:0000256" key="2">
    <source>
        <dbReference type="ARBA" id="ARBA00022692"/>
    </source>
</evidence>
<dbReference type="PANTHER" id="PTHR34187">
    <property type="entry name" value="FGR18P"/>
    <property type="match status" value="1"/>
</dbReference>
<evidence type="ECO:0000259" key="6">
    <source>
        <dbReference type="Pfam" id="PF02656"/>
    </source>
</evidence>
<dbReference type="PANTHER" id="PTHR34187:SF1">
    <property type="entry name" value="DUF202 DOMAIN-CONTAINING PROTEIN"/>
    <property type="match status" value="1"/>
</dbReference>
<evidence type="ECO:0000256" key="4">
    <source>
        <dbReference type="ARBA" id="ARBA00023136"/>
    </source>
</evidence>
<dbReference type="AlphaFoldDB" id="A0A9P4URX7"/>
<dbReference type="GO" id="GO:0012505">
    <property type="term" value="C:endomembrane system"/>
    <property type="evidence" value="ECO:0007669"/>
    <property type="project" value="UniProtKB-SubCell"/>
</dbReference>
<keyword evidence="2 5" id="KW-0812">Transmembrane</keyword>
<evidence type="ECO:0000256" key="1">
    <source>
        <dbReference type="ARBA" id="ARBA00004127"/>
    </source>
</evidence>
<evidence type="ECO:0000313" key="7">
    <source>
        <dbReference type="EMBL" id="KAF2723223.1"/>
    </source>
</evidence>
<gene>
    <name evidence="7" type="ORF">K431DRAFT_201153</name>
</gene>
<dbReference type="InterPro" id="IPR003807">
    <property type="entry name" value="DUF202"/>
</dbReference>
<feature type="non-terminal residue" evidence="7">
    <location>
        <position position="1"/>
    </location>
</feature>
<evidence type="ECO:0000256" key="3">
    <source>
        <dbReference type="ARBA" id="ARBA00022989"/>
    </source>
</evidence>
<protein>
    <recommendedName>
        <fullName evidence="6">DUF202 domain-containing protein</fullName>
    </recommendedName>
</protein>
<feature type="transmembrane region" description="Helical" evidence="5">
    <location>
        <begin position="33"/>
        <end position="54"/>
    </location>
</feature>
<dbReference type="Pfam" id="PF02656">
    <property type="entry name" value="DUF202"/>
    <property type="match status" value="1"/>
</dbReference>
<keyword evidence="3 5" id="KW-1133">Transmembrane helix</keyword>
<sequence>RWHAPLRKFWRHQVRVSVRHEDCRDHLANERTFLGYLRTSVTLSMIGILIAQLYRLSHDPSPNPLFGYYVLSKPLSVIFQCSALVTVLVGAFRYWRHQNAMVRGKAYIGGLEIMAV</sequence>
<reference evidence="7" key="1">
    <citation type="journal article" date="2020" name="Stud. Mycol.">
        <title>101 Dothideomycetes genomes: a test case for predicting lifestyles and emergence of pathogens.</title>
        <authorList>
            <person name="Haridas S."/>
            <person name="Albert R."/>
            <person name="Binder M."/>
            <person name="Bloem J."/>
            <person name="Labutti K."/>
            <person name="Salamov A."/>
            <person name="Andreopoulos B."/>
            <person name="Baker S."/>
            <person name="Barry K."/>
            <person name="Bills G."/>
            <person name="Bluhm B."/>
            <person name="Cannon C."/>
            <person name="Castanera R."/>
            <person name="Culley D."/>
            <person name="Daum C."/>
            <person name="Ezra D."/>
            <person name="Gonzalez J."/>
            <person name="Henrissat B."/>
            <person name="Kuo A."/>
            <person name="Liang C."/>
            <person name="Lipzen A."/>
            <person name="Lutzoni F."/>
            <person name="Magnuson J."/>
            <person name="Mondo S."/>
            <person name="Nolan M."/>
            <person name="Ohm R."/>
            <person name="Pangilinan J."/>
            <person name="Park H.-J."/>
            <person name="Ramirez L."/>
            <person name="Alfaro M."/>
            <person name="Sun H."/>
            <person name="Tritt A."/>
            <person name="Yoshinaga Y."/>
            <person name="Zwiers L.-H."/>
            <person name="Turgeon B."/>
            <person name="Goodwin S."/>
            <person name="Spatafora J."/>
            <person name="Crous P."/>
            <person name="Grigoriev I."/>
        </authorList>
    </citation>
    <scope>NUCLEOTIDE SEQUENCE</scope>
    <source>
        <strain evidence="7">CBS 116435</strain>
    </source>
</reference>
<organism evidence="7 8">
    <name type="scientific">Polychaeton citri CBS 116435</name>
    <dbReference type="NCBI Taxonomy" id="1314669"/>
    <lineage>
        <taxon>Eukaryota</taxon>
        <taxon>Fungi</taxon>
        <taxon>Dikarya</taxon>
        <taxon>Ascomycota</taxon>
        <taxon>Pezizomycotina</taxon>
        <taxon>Dothideomycetes</taxon>
        <taxon>Dothideomycetidae</taxon>
        <taxon>Capnodiales</taxon>
        <taxon>Capnodiaceae</taxon>
        <taxon>Polychaeton</taxon>
    </lineage>
</organism>